<feature type="region of interest" description="Disordered" evidence="1">
    <location>
        <begin position="77"/>
        <end position="98"/>
    </location>
</feature>
<dbReference type="KEGG" id="clup:CLUP02_09756"/>
<dbReference type="Proteomes" id="UP000830671">
    <property type="component" value="Chromosome 5"/>
</dbReference>
<keyword evidence="3" id="KW-1185">Reference proteome</keyword>
<reference evidence="2" key="1">
    <citation type="journal article" date="2021" name="Mol. Plant Microbe Interact.">
        <title>Complete Genome Sequence of the Plant-Pathogenic Fungus Colletotrichum lupini.</title>
        <authorList>
            <person name="Baroncelli R."/>
            <person name="Pensec F."/>
            <person name="Da Lio D."/>
            <person name="Boufleur T."/>
            <person name="Vicente I."/>
            <person name="Sarrocco S."/>
            <person name="Picot A."/>
            <person name="Baraldi E."/>
            <person name="Sukno S."/>
            <person name="Thon M."/>
            <person name="Le Floch G."/>
        </authorList>
    </citation>
    <scope>NUCLEOTIDE SEQUENCE</scope>
    <source>
        <strain evidence="2">IMI 504893</strain>
    </source>
</reference>
<dbReference type="EMBL" id="CP019477">
    <property type="protein sequence ID" value="UQC84260.1"/>
    <property type="molecule type" value="Genomic_DNA"/>
</dbReference>
<organism evidence="2 3">
    <name type="scientific">Colletotrichum lupini</name>
    <dbReference type="NCBI Taxonomy" id="145971"/>
    <lineage>
        <taxon>Eukaryota</taxon>
        <taxon>Fungi</taxon>
        <taxon>Dikarya</taxon>
        <taxon>Ascomycota</taxon>
        <taxon>Pezizomycotina</taxon>
        <taxon>Sordariomycetes</taxon>
        <taxon>Hypocreomycetidae</taxon>
        <taxon>Glomerellales</taxon>
        <taxon>Glomerellaceae</taxon>
        <taxon>Colletotrichum</taxon>
        <taxon>Colletotrichum acutatum species complex</taxon>
    </lineage>
</organism>
<feature type="region of interest" description="Disordered" evidence="1">
    <location>
        <begin position="137"/>
        <end position="162"/>
    </location>
</feature>
<proteinExistence type="predicted"/>
<dbReference type="AlphaFoldDB" id="A0A9Q8WIX0"/>
<accession>A0A9Q8WIX0</accession>
<dbReference type="RefSeq" id="XP_049145878.1">
    <property type="nucleotide sequence ID" value="XM_049288734.1"/>
</dbReference>
<protein>
    <submittedName>
        <fullName evidence="2">Uncharacterized protein</fullName>
    </submittedName>
</protein>
<evidence type="ECO:0000256" key="1">
    <source>
        <dbReference type="SAM" id="MobiDB-lite"/>
    </source>
</evidence>
<feature type="compositionally biased region" description="Polar residues" evidence="1">
    <location>
        <begin position="137"/>
        <end position="147"/>
    </location>
</feature>
<evidence type="ECO:0000313" key="3">
    <source>
        <dbReference type="Proteomes" id="UP000830671"/>
    </source>
</evidence>
<sequence>MDVVNAAYIEWARFFVLQSLNMNPQSLVDQPSVVTVSSGHLHVFGPSRSMQHWRQSRRKQTGIPGYEWRFCNPAQRGTRRSREAVNTDTQCSSDTTQEKERDQIEWKWFIDSTPSYDFVSLDHRFPLFLVRDSVALPSSQPNPTTSPKIGRLGLPRSVSLTPKPPPPSLYPTLCGGGGRSFGARVPTFLRHRQRFGCARRAQQAGCFHTFFLHNAYPAFPSTKKISIDKRKTAGVPVLKSSNI</sequence>
<feature type="compositionally biased region" description="Polar residues" evidence="1">
    <location>
        <begin position="86"/>
        <end position="95"/>
    </location>
</feature>
<evidence type="ECO:0000313" key="2">
    <source>
        <dbReference type="EMBL" id="UQC84260.1"/>
    </source>
</evidence>
<dbReference type="GeneID" id="73343744"/>
<gene>
    <name evidence="2" type="ORF">CLUP02_09756</name>
</gene>
<name>A0A9Q8WIX0_9PEZI</name>